<comment type="caution">
    <text evidence="1">The sequence shown here is derived from an EMBL/GenBank/DDBJ whole genome shotgun (WGS) entry which is preliminary data.</text>
</comment>
<dbReference type="AlphaFoldDB" id="A0AAV7PWM5"/>
<keyword evidence="2" id="KW-1185">Reference proteome</keyword>
<organism evidence="1 2">
    <name type="scientific">Pleurodeles waltl</name>
    <name type="common">Iberian ribbed newt</name>
    <dbReference type="NCBI Taxonomy" id="8319"/>
    <lineage>
        <taxon>Eukaryota</taxon>
        <taxon>Metazoa</taxon>
        <taxon>Chordata</taxon>
        <taxon>Craniata</taxon>
        <taxon>Vertebrata</taxon>
        <taxon>Euteleostomi</taxon>
        <taxon>Amphibia</taxon>
        <taxon>Batrachia</taxon>
        <taxon>Caudata</taxon>
        <taxon>Salamandroidea</taxon>
        <taxon>Salamandridae</taxon>
        <taxon>Pleurodelinae</taxon>
        <taxon>Pleurodeles</taxon>
    </lineage>
</organism>
<proteinExistence type="predicted"/>
<reference evidence="1" key="1">
    <citation type="journal article" date="2022" name="bioRxiv">
        <title>Sequencing and chromosome-scale assembly of the giantPleurodeles waltlgenome.</title>
        <authorList>
            <person name="Brown T."/>
            <person name="Elewa A."/>
            <person name="Iarovenko S."/>
            <person name="Subramanian E."/>
            <person name="Araus A.J."/>
            <person name="Petzold A."/>
            <person name="Susuki M."/>
            <person name="Suzuki K.-i.T."/>
            <person name="Hayashi T."/>
            <person name="Toyoda A."/>
            <person name="Oliveira C."/>
            <person name="Osipova E."/>
            <person name="Leigh N.D."/>
            <person name="Simon A."/>
            <person name="Yun M.H."/>
        </authorList>
    </citation>
    <scope>NUCLEOTIDE SEQUENCE</scope>
    <source>
        <strain evidence="1">20211129_DDA</strain>
        <tissue evidence="1">Liver</tissue>
    </source>
</reference>
<name>A0AAV7PWM5_PLEWA</name>
<evidence type="ECO:0000313" key="2">
    <source>
        <dbReference type="Proteomes" id="UP001066276"/>
    </source>
</evidence>
<protein>
    <submittedName>
        <fullName evidence="1">Uncharacterized protein</fullName>
    </submittedName>
</protein>
<sequence length="156" mass="16825">MSPAATQQRSDLKATTCGCSVYVHLKRRRAALLGGDGVSAALPRGACSRGTDPHAALSLCMQRTRRPQCRVQTPSGPRDSCGFESATHIALSKRVFCMHGVYRVLRRSARGTCRTERVEFGADKDPVALRWAEWAPVFSASFGAGGSCQIRALGLM</sequence>
<accession>A0AAV7PWM5</accession>
<dbReference type="EMBL" id="JANPWB010000011">
    <property type="protein sequence ID" value="KAJ1131344.1"/>
    <property type="molecule type" value="Genomic_DNA"/>
</dbReference>
<dbReference type="Proteomes" id="UP001066276">
    <property type="component" value="Chromosome 7"/>
</dbReference>
<gene>
    <name evidence="1" type="ORF">NDU88_009681</name>
</gene>
<evidence type="ECO:0000313" key="1">
    <source>
        <dbReference type="EMBL" id="KAJ1131344.1"/>
    </source>
</evidence>